<sequence length="83" mass="9552">MMAVGGIASDVLKQFIERIERLEQEKREISENIKDLFAEAKSGGFEPKIMKQVIRARKMKKEELAEEDALLETYKRAIGLIIE</sequence>
<dbReference type="InterPro" id="IPR046367">
    <property type="entry name" value="GapR-like_DNA-bd"/>
</dbReference>
<dbReference type="STRING" id="86105.NF27_BK00770"/>
<evidence type="ECO:0000256" key="1">
    <source>
        <dbReference type="SAM" id="Coils"/>
    </source>
</evidence>
<proteinExistence type="predicted"/>
<feature type="coiled-coil region" evidence="1">
    <location>
        <begin position="12"/>
        <end position="39"/>
    </location>
</feature>
<organism evidence="3 4">
    <name type="scientific">Candidatus Jidaibacter acanthamoebae</name>
    <dbReference type="NCBI Taxonomy" id="86105"/>
    <lineage>
        <taxon>Bacteria</taxon>
        <taxon>Pseudomonadati</taxon>
        <taxon>Pseudomonadota</taxon>
        <taxon>Alphaproteobacteria</taxon>
        <taxon>Rickettsiales</taxon>
        <taxon>Candidatus Midichloriaceae</taxon>
        <taxon>Candidatus Jidaibacter</taxon>
    </lineage>
</organism>
<accession>A0A0C1N187</accession>
<keyword evidence="4" id="KW-1185">Reference proteome</keyword>
<dbReference type="EMBL" id="JSWE01000036">
    <property type="protein sequence ID" value="KIE06156.1"/>
    <property type="molecule type" value="Genomic_DNA"/>
</dbReference>
<evidence type="ECO:0000313" key="4">
    <source>
        <dbReference type="Proteomes" id="UP000031258"/>
    </source>
</evidence>
<dbReference type="OrthoDB" id="9813793at2"/>
<protein>
    <submittedName>
        <fullName evidence="3">UPF0335 protein</fullName>
    </submittedName>
</protein>
<evidence type="ECO:0000259" key="2">
    <source>
        <dbReference type="Pfam" id="PF10073"/>
    </source>
</evidence>
<evidence type="ECO:0000313" key="3">
    <source>
        <dbReference type="EMBL" id="KIE06156.1"/>
    </source>
</evidence>
<dbReference type="PATRIC" id="fig|86105.3.peg.154"/>
<feature type="domain" description="GapR-like DNA-binding" evidence="2">
    <location>
        <begin position="8"/>
        <end position="79"/>
    </location>
</feature>
<keyword evidence="1" id="KW-0175">Coiled coil</keyword>
<dbReference type="AlphaFoldDB" id="A0A0C1N187"/>
<dbReference type="GO" id="GO:0003677">
    <property type="term" value="F:DNA binding"/>
    <property type="evidence" value="ECO:0007669"/>
    <property type="project" value="InterPro"/>
</dbReference>
<dbReference type="NCBIfam" id="NF010247">
    <property type="entry name" value="PRK13694.1"/>
    <property type="match status" value="1"/>
</dbReference>
<dbReference type="Proteomes" id="UP000031258">
    <property type="component" value="Unassembled WGS sequence"/>
</dbReference>
<comment type="caution">
    <text evidence="3">The sequence shown here is derived from an EMBL/GenBank/DDBJ whole genome shotgun (WGS) entry which is preliminary data.</text>
</comment>
<name>A0A0C1N187_9RICK</name>
<reference evidence="3 4" key="1">
    <citation type="submission" date="2014-11" db="EMBL/GenBank/DDBJ databases">
        <title>A Rickettsiales Symbiont of Amoebae With Ancient Features.</title>
        <authorList>
            <person name="Schulz F."/>
            <person name="Martijn J."/>
            <person name="Wascher F."/>
            <person name="Kostanjsek R."/>
            <person name="Ettema T.J."/>
            <person name="Horn M."/>
        </authorList>
    </citation>
    <scope>NUCLEOTIDE SEQUENCE [LARGE SCALE GENOMIC DNA]</scope>
    <source>
        <strain evidence="3 4">UWC36</strain>
    </source>
</reference>
<gene>
    <name evidence="3" type="ORF">NF27_BK00770</name>
</gene>
<dbReference type="Pfam" id="PF10073">
    <property type="entry name" value="GapR_DNA-bd"/>
    <property type="match status" value="1"/>
</dbReference>